<dbReference type="NCBIfam" id="NF004816">
    <property type="entry name" value="PRK06170.1"/>
    <property type="match status" value="1"/>
</dbReference>
<comment type="caution">
    <text evidence="2">The sequence shown here is derived from an EMBL/GenBank/DDBJ whole genome shotgun (WGS) entry which is preliminary data.</text>
</comment>
<feature type="domain" description="Amidase" evidence="1">
    <location>
        <begin position="38"/>
        <end position="480"/>
    </location>
</feature>
<organism evidence="2 3">
    <name type="scientific">Paraburkholderia atlantica</name>
    <dbReference type="NCBI Taxonomy" id="2654982"/>
    <lineage>
        <taxon>Bacteria</taxon>
        <taxon>Pseudomonadati</taxon>
        <taxon>Pseudomonadota</taxon>
        <taxon>Betaproteobacteria</taxon>
        <taxon>Burkholderiales</taxon>
        <taxon>Burkholderiaceae</taxon>
        <taxon>Paraburkholderia</taxon>
    </lineage>
</organism>
<name>A0A7W8Q4Z6_PARAM</name>
<dbReference type="InterPro" id="IPR036928">
    <property type="entry name" value="AS_sf"/>
</dbReference>
<protein>
    <submittedName>
        <fullName evidence="2">Amidase</fullName>
        <ecNumber evidence="2">3.5.1.4</ecNumber>
    </submittedName>
</protein>
<dbReference type="Pfam" id="PF01425">
    <property type="entry name" value="Amidase"/>
    <property type="match status" value="1"/>
</dbReference>
<keyword evidence="2" id="KW-0378">Hydrolase</keyword>
<evidence type="ECO:0000313" key="2">
    <source>
        <dbReference type="EMBL" id="MBB5423868.1"/>
    </source>
</evidence>
<dbReference type="Proteomes" id="UP000592780">
    <property type="component" value="Unassembled WGS sequence"/>
</dbReference>
<dbReference type="GO" id="GO:0012505">
    <property type="term" value="C:endomembrane system"/>
    <property type="evidence" value="ECO:0007669"/>
    <property type="project" value="TreeGrafter"/>
</dbReference>
<dbReference type="EC" id="3.5.1.4" evidence="2"/>
<dbReference type="SUPFAM" id="SSF75304">
    <property type="entry name" value="Amidase signature (AS) enzymes"/>
    <property type="match status" value="1"/>
</dbReference>
<dbReference type="GO" id="GO:0004040">
    <property type="term" value="F:amidase activity"/>
    <property type="evidence" value="ECO:0007669"/>
    <property type="project" value="UniProtKB-EC"/>
</dbReference>
<keyword evidence="3" id="KW-1185">Reference proteome</keyword>
<dbReference type="EMBL" id="JACHDD010000003">
    <property type="protein sequence ID" value="MBB5423868.1"/>
    <property type="molecule type" value="Genomic_DNA"/>
</dbReference>
<dbReference type="Gene3D" id="3.90.1300.10">
    <property type="entry name" value="Amidase signature (AS) domain"/>
    <property type="match status" value="1"/>
</dbReference>
<dbReference type="PANTHER" id="PTHR43372">
    <property type="entry name" value="FATTY-ACID AMIDE HYDROLASE"/>
    <property type="match status" value="1"/>
</dbReference>
<sequence>MSTPELDDPKSALLNALTFASAKQQADALAEGRVSAVDLLEHSLARIARFDDILNAVVARDFDAARNAAREADAALTRGERRPLLGVPITVKESFDVAGLVTSVGNPSYADNRAERDSLAVAALREAGAVIIGKTNVPLGLADLQSYNEVYGLTRNPWDLERTPGGSSGGSAAALAAGYVALELGSDIGGSIRIPAHFTGVFGHKPSYGLVSLTGSGVPRGRASARDLSVAGPLARSAADLELALDLLLNRDPLTSKAWRATLPPARHTRLAEFRVLVLDTWPGTQRSLSERLVIERVVERLRTQGVYVSRPADLPQGLLPDLVRAHALYRTLLGSSLAEPPVPSEAARQRLAALAPADESADAAWLSAPYLAHRDWLKADEQRHALRHQWERLFKAFDVIVTPVAPVAAFRHNHQEPKDERTYPVAFDDGVREVRFLDFFHWAGLPVLPGLPATSFPLGLDDDGLPVSAQAVGPWLEDRTPIAFAHLLEQAYGGFVVPPGYGA</sequence>
<gene>
    <name evidence="2" type="ORF">HDG40_002012</name>
</gene>
<dbReference type="PANTHER" id="PTHR43372:SF4">
    <property type="entry name" value="FATTY-ACID AMIDE HYDROLASE 2"/>
    <property type="match status" value="1"/>
</dbReference>
<dbReference type="RefSeq" id="WP_018436400.1">
    <property type="nucleotide sequence ID" value="NZ_JACHDD010000003.1"/>
</dbReference>
<dbReference type="OrthoDB" id="8576090at2"/>
<dbReference type="AlphaFoldDB" id="A0A7W8Q4Z6"/>
<evidence type="ECO:0000313" key="3">
    <source>
        <dbReference type="Proteomes" id="UP000592780"/>
    </source>
</evidence>
<proteinExistence type="predicted"/>
<accession>A0A7W8Q4Z6</accession>
<dbReference type="InterPro" id="IPR023631">
    <property type="entry name" value="Amidase_dom"/>
</dbReference>
<reference evidence="2 3" key="1">
    <citation type="submission" date="2020-08" db="EMBL/GenBank/DDBJ databases">
        <title>Genomic Encyclopedia of Type Strains, Phase IV (KMG-V): Genome sequencing to study the core and pangenomes of soil and plant-associated prokaryotes.</title>
        <authorList>
            <person name="Whitman W."/>
        </authorList>
    </citation>
    <scope>NUCLEOTIDE SEQUENCE [LARGE SCALE GENOMIC DNA]</scope>
    <source>
        <strain evidence="2 3">JPY158</strain>
    </source>
</reference>
<evidence type="ECO:0000259" key="1">
    <source>
        <dbReference type="Pfam" id="PF01425"/>
    </source>
</evidence>
<dbReference type="InterPro" id="IPR052739">
    <property type="entry name" value="FAAH2"/>
</dbReference>